<name>A0ABZ2CB10_9BACI</name>
<protein>
    <submittedName>
        <fullName evidence="4">S-layer homology domain-containing protein</fullName>
    </submittedName>
</protein>
<dbReference type="PROSITE" id="PS51272">
    <property type="entry name" value="SLH"/>
    <property type="match status" value="3"/>
</dbReference>
<feature type="chain" id="PRO_5046370755" evidence="2">
    <location>
        <begin position="24"/>
        <end position="564"/>
    </location>
</feature>
<evidence type="ECO:0000313" key="5">
    <source>
        <dbReference type="Proteomes" id="UP001357223"/>
    </source>
</evidence>
<accession>A0ABZ2CB10</accession>
<reference evidence="4 5" key="1">
    <citation type="submission" date="2023-10" db="EMBL/GenBank/DDBJ databases">
        <title>Niallia locisalis sp.nov. isolated from a salt pond sample.</title>
        <authorList>
            <person name="Li X.-J."/>
            <person name="Dong L."/>
        </authorList>
    </citation>
    <scope>NUCLEOTIDE SEQUENCE [LARGE SCALE GENOMIC DNA]</scope>
    <source>
        <strain evidence="4 5">DSM 29761</strain>
    </source>
</reference>
<keyword evidence="5" id="KW-1185">Reference proteome</keyword>
<gene>
    <name evidence="4" type="ORF">R4Z09_26060</name>
</gene>
<organism evidence="4 5">
    <name type="scientific">Niallia oryzisoli</name>
    <dbReference type="NCBI Taxonomy" id="1737571"/>
    <lineage>
        <taxon>Bacteria</taxon>
        <taxon>Bacillati</taxon>
        <taxon>Bacillota</taxon>
        <taxon>Bacilli</taxon>
        <taxon>Bacillales</taxon>
        <taxon>Bacillaceae</taxon>
        <taxon>Niallia</taxon>
    </lineage>
</organism>
<evidence type="ECO:0000313" key="4">
    <source>
        <dbReference type="EMBL" id="WVX80668.1"/>
    </source>
</evidence>
<evidence type="ECO:0000259" key="3">
    <source>
        <dbReference type="PROSITE" id="PS51272"/>
    </source>
</evidence>
<dbReference type="Pfam" id="PF00395">
    <property type="entry name" value="SLH"/>
    <property type="match status" value="3"/>
</dbReference>
<dbReference type="Proteomes" id="UP001357223">
    <property type="component" value="Chromosome"/>
</dbReference>
<dbReference type="EMBL" id="CP137640">
    <property type="protein sequence ID" value="WVX80668.1"/>
    <property type="molecule type" value="Genomic_DNA"/>
</dbReference>
<evidence type="ECO:0000256" key="1">
    <source>
        <dbReference type="ARBA" id="ARBA00022729"/>
    </source>
</evidence>
<sequence length="564" mass="61712">MKNRFIIFLIGLFLFCLPLQTAAAEGSIPSFPALAYGDVTINQQPAAAGIEVTAKVDGKVVGNILISEPGKYGGAGTKSKLLITGDGFSGKNVEFYLTGKQGSIALNQVKAKEELYWGAGEVKKIDFNVTVEEPVQNPPTTGGTGGGAVQPAPGNNQDTIVDGIAEDLVSVDNQNGKANVSFLESKDLGLEKEQVLTVKMTEDVEELNTQLSLGMLNSMKANDNTLQIETNRATYSLPVSKLDIDNILDQFGAGTDPNKIQMNVKITEPSESDIQVLEQVATEHEVTLLVKPISFTIQAKVNNQSFEVKDFNGYVERMIKLSKDVDASKVTTAVVISPDGTMSHVPTKIIEKNGEYFVVINSRTNSFYTVIHNEIGFQDVENHWSKDYINSMASKLIINGVDENHFEPNRSITRAEFAAIINRALGLKYEETDQSFTDVPETKWYYEPVLTSYKYGLIKGYQEGTFRPNDSITREQAMAIIAQAMKLTELKVTMDEKTAANVVGKFTDYQSIGDWATQSVAITVKNGVVDGFADNSLKPKNQITRAEAAKMIHNTLVSTDLITK</sequence>
<dbReference type="PANTHER" id="PTHR43308:SF5">
    <property type="entry name" value="S-LAYER PROTEIN _ PEPTIDOGLYCAN ENDO-BETA-N-ACETYLGLUCOSAMINIDASE"/>
    <property type="match status" value="1"/>
</dbReference>
<feature type="signal peptide" evidence="2">
    <location>
        <begin position="1"/>
        <end position="23"/>
    </location>
</feature>
<evidence type="ECO:0000256" key="2">
    <source>
        <dbReference type="SAM" id="SignalP"/>
    </source>
</evidence>
<dbReference type="RefSeq" id="WP_338449599.1">
    <property type="nucleotide sequence ID" value="NZ_CP137640.1"/>
</dbReference>
<keyword evidence="1 2" id="KW-0732">Signal</keyword>
<dbReference type="PANTHER" id="PTHR43308">
    <property type="entry name" value="OUTER MEMBRANE PROTEIN ALPHA-RELATED"/>
    <property type="match status" value="1"/>
</dbReference>
<feature type="domain" description="SLH" evidence="3">
    <location>
        <begin position="372"/>
        <end position="435"/>
    </location>
</feature>
<dbReference type="InterPro" id="IPR001119">
    <property type="entry name" value="SLH_dom"/>
</dbReference>
<feature type="domain" description="SLH" evidence="3">
    <location>
        <begin position="436"/>
        <end position="495"/>
    </location>
</feature>
<proteinExistence type="predicted"/>
<feature type="domain" description="SLH" evidence="3">
    <location>
        <begin position="503"/>
        <end position="564"/>
    </location>
</feature>
<dbReference type="InterPro" id="IPR051465">
    <property type="entry name" value="Cell_Envelope_Struct_Comp"/>
</dbReference>